<comment type="caution">
    <text evidence="4">The sequence shown here is derived from an EMBL/GenBank/DDBJ whole genome shotgun (WGS) entry which is preliminary data.</text>
</comment>
<dbReference type="EMBL" id="PXYV01000099">
    <property type="protein sequence ID" value="PSR19996.1"/>
    <property type="molecule type" value="Genomic_DNA"/>
</dbReference>
<dbReference type="InterPro" id="IPR036318">
    <property type="entry name" value="FAD-bd_PCMH-like_sf"/>
</dbReference>
<evidence type="ECO:0000313" key="4">
    <source>
        <dbReference type="EMBL" id="PSR19996.1"/>
    </source>
</evidence>
<dbReference type="SUPFAM" id="SSF56176">
    <property type="entry name" value="FAD-binding/transporter-associated domain-like"/>
    <property type="match status" value="1"/>
</dbReference>
<accession>A0A2T2WCN9</accession>
<feature type="domain" description="FAD-binding PCMH-type" evidence="3">
    <location>
        <begin position="1"/>
        <end position="167"/>
    </location>
</feature>
<dbReference type="InterPro" id="IPR016169">
    <property type="entry name" value="FAD-bd_PCMH_sub2"/>
</dbReference>
<dbReference type="Pfam" id="PF01565">
    <property type="entry name" value="FAD_binding_4"/>
    <property type="match status" value="1"/>
</dbReference>
<reference evidence="4 5" key="1">
    <citation type="journal article" date="2014" name="BMC Genomics">
        <title>Comparison of environmental and isolate Sulfobacillus genomes reveals diverse carbon, sulfur, nitrogen, and hydrogen metabolisms.</title>
        <authorList>
            <person name="Justice N.B."/>
            <person name="Norman A."/>
            <person name="Brown C.T."/>
            <person name="Singh A."/>
            <person name="Thomas B.C."/>
            <person name="Banfield J.F."/>
        </authorList>
    </citation>
    <scope>NUCLEOTIDE SEQUENCE [LARGE SCALE GENOMIC DNA]</scope>
    <source>
        <strain evidence="4">AMDSBA3</strain>
    </source>
</reference>
<dbReference type="PANTHER" id="PTHR11748:SF103">
    <property type="entry name" value="GLYCOLATE OXIDASE SUBUNIT GLCE"/>
    <property type="match status" value="1"/>
</dbReference>
<dbReference type="PROSITE" id="PS51387">
    <property type="entry name" value="FAD_PCMH"/>
    <property type="match status" value="1"/>
</dbReference>
<dbReference type="Gene3D" id="3.30.465.10">
    <property type="match status" value="1"/>
</dbReference>
<gene>
    <name evidence="4" type="ORF">C7B45_17115</name>
</gene>
<dbReference type="Proteomes" id="UP000241848">
    <property type="component" value="Unassembled WGS sequence"/>
</dbReference>
<dbReference type="PANTHER" id="PTHR11748">
    <property type="entry name" value="D-LACTATE DEHYDROGENASE"/>
    <property type="match status" value="1"/>
</dbReference>
<dbReference type="InterPro" id="IPR006094">
    <property type="entry name" value="Oxid_FAD_bind_N"/>
</dbReference>
<evidence type="ECO:0000313" key="5">
    <source>
        <dbReference type="Proteomes" id="UP000241848"/>
    </source>
</evidence>
<evidence type="ECO:0000256" key="2">
    <source>
        <dbReference type="ARBA" id="ARBA00023002"/>
    </source>
</evidence>
<keyword evidence="1" id="KW-0285">Flavoprotein</keyword>
<dbReference type="AlphaFoldDB" id="A0A2T2WCN9"/>
<dbReference type="GO" id="GO:0016491">
    <property type="term" value="F:oxidoreductase activity"/>
    <property type="evidence" value="ECO:0007669"/>
    <property type="project" value="UniProtKB-KW"/>
</dbReference>
<evidence type="ECO:0000256" key="1">
    <source>
        <dbReference type="ARBA" id="ARBA00022630"/>
    </source>
</evidence>
<protein>
    <submittedName>
        <fullName evidence="4">FAD-linked oxidase</fullName>
    </submittedName>
</protein>
<dbReference type="InterPro" id="IPR016166">
    <property type="entry name" value="FAD-bd_PCMH"/>
</dbReference>
<name>A0A2T2WCN9_9FIRM</name>
<dbReference type="GO" id="GO:0071949">
    <property type="term" value="F:FAD binding"/>
    <property type="evidence" value="ECO:0007669"/>
    <property type="project" value="InterPro"/>
</dbReference>
<sequence length="341" mass="36981">MASSAGTQMAEQDLYQTLLRGRDQHALGAGLRLLGPPGSIDMTSWNFVVDYYPQDLVVTVGAGTRLSQIAEILAEQGQWLPLGPIDGGDDTIAGAVASGLEGWYRGGYGSLRERILGMRVVTPAFGPIFTGSHVVKNVAGYNLPRIFSGTRGSLGIITEITLKVSPRPRFEAWWSQPVDAPHLLSELDRWQRHASVWASLSVIQSQGVCTLYAVWHGRPTGVERLAAMAGNPKTHPLPAVTVLANDLIVSGSLARTDIPSLLRQWPPTGVVHVETQSGSFFGSLSTPAQWTQLRTWVEAASGNVQLLQDRRGLVSRHPSPDPLWEAIKKQYDPDHCLADLG</sequence>
<keyword evidence="2" id="KW-0560">Oxidoreductase</keyword>
<proteinExistence type="predicted"/>
<evidence type="ECO:0000259" key="3">
    <source>
        <dbReference type="PROSITE" id="PS51387"/>
    </source>
</evidence>
<organism evidence="4 5">
    <name type="scientific">Sulfobacillus acidophilus</name>
    <dbReference type="NCBI Taxonomy" id="53633"/>
    <lineage>
        <taxon>Bacteria</taxon>
        <taxon>Bacillati</taxon>
        <taxon>Bacillota</taxon>
        <taxon>Clostridia</taxon>
        <taxon>Eubacteriales</taxon>
        <taxon>Clostridiales Family XVII. Incertae Sedis</taxon>
        <taxon>Sulfobacillus</taxon>
    </lineage>
</organism>